<dbReference type="Gene3D" id="3.30.160.810">
    <property type="match status" value="1"/>
</dbReference>
<keyword evidence="4 8" id="KW-0689">Ribosomal protein</keyword>
<evidence type="ECO:0000313" key="10">
    <source>
        <dbReference type="Proteomes" id="UP000077266"/>
    </source>
</evidence>
<dbReference type="InterPro" id="IPR000597">
    <property type="entry name" value="Ribosomal_uL3"/>
</dbReference>
<dbReference type="PROSITE" id="PS00474">
    <property type="entry name" value="RIBOSOMAL_L3"/>
    <property type="match status" value="1"/>
</dbReference>
<dbReference type="Proteomes" id="UP000077266">
    <property type="component" value="Unassembled WGS sequence"/>
</dbReference>
<reference evidence="9 10" key="1">
    <citation type="journal article" date="2016" name="Mol. Biol. Evol.">
        <title>Comparative Genomics of Early-Diverging Mushroom-Forming Fungi Provides Insights into the Origins of Lignocellulose Decay Capabilities.</title>
        <authorList>
            <person name="Nagy L.G."/>
            <person name="Riley R."/>
            <person name="Tritt A."/>
            <person name="Adam C."/>
            <person name="Daum C."/>
            <person name="Floudas D."/>
            <person name="Sun H."/>
            <person name="Yadav J.S."/>
            <person name="Pangilinan J."/>
            <person name="Larsson K.H."/>
            <person name="Matsuura K."/>
            <person name="Barry K."/>
            <person name="Labutti K."/>
            <person name="Kuo R."/>
            <person name="Ohm R.A."/>
            <person name="Bhattacharya S.S."/>
            <person name="Shirouzu T."/>
            <person name="Yoshinaga Y."/>
            <person name="Martin F.M."/>
            <person name="Grigoriev I.V."/>
            <person name="Hibbett D.S."/>
        </authorList>
    </citation>
    <scope>NUCLEOTIDE SEQUENCE [LARGE SCALE GENOMIC DNA]</scope>
    <source>
        <strain evidence="9 10">HHB12029</strain>
    </source>
</reference>
<dbReference type="InterPro" id="IPR009000">
    <property type="entry name" value="Transl_B-barrel_sf"/>
</dbReference>
<dbReference type="NCBIfam" id="TIGR03625">
    <property type="entry name" value="L3_bact"/>
    <property type="match status" value="1"/>
</dbReference>
<evidence type="ECO:0000256" key="4">
    <source>
        <dbReference type="ARBA" id="ARBA00022980"/>
    </source>
</evidence>
<dbReference type="GO" id="GO:0006412">
    <property type="term" value="P:translation"/>
    <property type="evidence" value="ECO:0007669"/>
    <property type="project" value="InterPro"/>
</dbReference>
<gene>
    <name evidence="9" type="ORF">EXIGLDRAFT_621312</name>
</gene>
<dbReference type="PANTHER" id="PTHR11229">
    <property type="entry name" value="50S RIBOSOMAL PROTEIN L3"/>
    <property type="match status" value="1"/>
</dbReference>
<keyword evidence="6 8" id="KW-0687">Ribonucleoprotein</keyword>
<name>A0A165EHB8_EXIGL</name>
<dbReference type="SUPFAM" id="SSF50447">
    <property type="entry name" value="Translation proteins"/>
    <property type="match status" value="1"/>
</dbReference>
<sequence>MYSLDGQILPQTPGRWKPEALRTGLIARKRGMTAMWDEHGTRFPVTVLQVENCQVTGNIKFVRPDGTQYHAVQVGATDKRPKVVTAPMRGHFRKAGVTPKEIVKEFVVTPDAHLPVGTTLNAIHFVPGQFVDVQAKSIGKGWAGAMKRWGFHGLAASHGVSVSHRSAGSTGQHQDPGRVWPGRKLAGRLGGENATQQHLYVVRVDSQLNLIFVRGCVPGVDDAHVFVRDAKKKLVSVARLEKRRGKHHKVLPRGVNDLPFPAGTEELAKSLPPIIVAPANRSNPWAAR</sequence>
<evidence type="ECO:0000313" key="9">
    <source>
        <dbReference type="EMBL" id="KZV86934.1"/>
    </source>
</evidence>
<evidence type="ECO:0000256" key="6">
    <source>
        <dbReference type="ARBA" id="ARBA00023274"/>
    </source>
</evidence>
<dbReference type="STRING" id="1314781.A0A165EHB8"/>
<evidence type="ECO:0000256" key="3">
    <source>
        <dbReference type="ARBA" id="ARBA00022946"/>
    </source>
</evidence>
<evidence type="ECO:0000256" key="7">
    <source>
        <dbReference type="ARBA" id="ARBA00035209"/>
    </source>
</evidence>
<dbReference type="EMBL" id="KV426140">
    <property type="protein sequence ID" value="KZV86934.1"/>
    <property type="molecule type" value="Genomic_DNA"/>
</dbReference>
<dbReference type="InterPro" id="IPR019927">
    <property type="entry name" value="Ribosomal_uL3_bac/org-type"/>
</dbReference>
<dbReference type="OrthoDB" id="274683at2759"/>
<dbReference type="InParanoid" id="A0A165EHB8"/>
<dbReference type="HAMAP" id="MF_01325_B">
    <property type="entry name" value="Ribosomal_uL3_B"/>
    <property type="match status" value="1"/>
</dbReference>
<keyword evidence="10" id="KW-1185">Reference proteome</keyword>
<evidence type="ECO:0000256" key="8">
    <source>
        <dbReference type="RuleBase" id="RU003905"/>
    </source>
</evidence>
<organism evidence="9 10">
    <name type="scientific">Exidia glandulosa HHB12029</name>
    <dbReference type="NCBI Taxonomy" id="1314781"/>
    <lineage>
        <taxon>Eukaryota</taxon>
        <taxon>Fungi</taxon>
        <taxon>Dikarya</taxon>
        <taxon>Basidiomycota</taxon>
        <taxon>Agaricomycotina</taxon>
        <taxon>Agaricomycetes</taxon>
        <taxon>Auriculariales</taxon>
        <taxon>Exidiaceae</taxon>
        <taxon>Exidia</taxon>
    </lineage>
</organism>
<comment type="similarity">
    <text evidence="2 8">Belongs to the universal ribosomal protein uL3 family.</text>
</comment>
<dbReference type="Pfam" id="PF00297">
    <property type="entry name" value="Ribosomal_L3"/>
    <property type="match status" value="1"/>
</dbReference>
<accession>A0A165EHB8</accession>
<dbReference type="GO" id="GO:0005762">
    <property type="term" value="C:mitochondrial large ribosomal subunit"/>
    <property type="evidence" value="ECO:0007669"/>
    <property type="project" value="TreeGrafter"/>
</dbReference>
<evidence type="ECO:0000256" key="5">
    <source>
        <dbReference type="ARBA" id="ARBA00023128"/>
    </source>
</evidence>
<comment type="subcellular location">
    <subcellularLocation>
        <location evidence="1">Mitochondrion</location>
    </subcellularLocation>
</comment>
<dbReference type="GO" id="GO:0003735">
    <property type="term" value="F:structural constituent of ribosome"/>
    <property type="evidence" value="ECO:0007669"/>
    <property type="project" value="InterPro"/>
</dbReference>
<dbReference type="FunCoup" id="A0A165EHB8">
    <property type="interactions" value="397"/>
</dbReference>
<evidence type="ECO:0000256" key="2">
    <source>
        <dbReference type="ARBA" id="ARBA00006540"/>
    </source>
</evidence>
<proteinExistence type="inferred from homology"/>
<dbReference type="PANTHER" id="PTHR11229:SF8">
    <property type="entry name" value="LARGE RIBOSOMAL SUBUNIT PROTEIN UL3M"/>
    <property type="match status" value="1"/>
</dbReference>
<keyword evidence="3" id="KW-0809">Transit peptide</keyword>
<dbReference type="AlphaFoldDB" id="A0A165EHB8"/>
<protein>
    <recommendedName>
        <fullName evidence="7">Large ribosomal subunit protein uL3m</fullName>
    </recommendedName>
</protein>
<dbReference type="Gene3D" id="2.40.30.10">
    <property type="entry name" value="Translation factors"/>
    <property type="match status" value="1"/>
</dbReference>
<dbReference type="FunFam" id="2.40.30.10:FF:000004">
    <property type="entry name" value="50S ribosomal protein L3"/>
    <property type="match status" value="1"/>
</dbReference>
<evidence type="ECO:0000256" key="1">
    <source>
        <dbReference type="ARBA" id="ARBA00004173"/>
    </source>
</evidence>
<keyword evidence="5" id="KW-0496">Mitochondrion</keyword>
<dbReference type="InterPro" id="IPR019926">
    <property type="entry name" value="Ribosomal_uL3_CS"/>
</dbReference>